<dbReference type="Proteomes" id="UP000622604">
    <property type="component" value="Unassembled WGS sequence"/>
</dbReference>
<name>A0A8H9M3E3_9ALTE</name>
<keyword evidence="2" id="KW-0813">Transport</keyword>
<reference evidence="9" key="1">
    <citation type="journal article" date="2014" name="Int. J. Syst. Evol. Microbiol.">
        <title>Complete genome sequence of Corynebacterium casei LMG S-19264T (=DSM 44701T), isolated from a smear-ripened cheese.</title>
        <authorList>
            <consortium name="US DOE Joint Genome Institute (JGI-PGF)"/>
            <person name="Walter F."/>
            <person name="Albersmeier A."/>
            <person name="Kalinowski J."/>
            <person name="Ruckert C."/>
        </authorList>
    </citation>
    <scope>NUCLEOTIDE SEQUENCE</scope>
    <source>
        <strain evidence="9">KCTC 32337</strain>
    </source>
</reference>
<evidence type="ECO:0000313" key="10">
    <source>
        <dbReference type="Proteomes" id="UP000622604"/>
    </source>
</evidence>
<evidence type="ECO:0000259" key="8">
    <source>
        <dbReference type="Pfam" id="PF03600"/>
    </source>
</evidence>
<feature type="transmembrane region" description="Helical" evidence="7">
    <location>
        <begin position="100"/>
        <end position="127"/>
    </location>
</feature>
<comment type="subcellular location">
    <subcellularLocation>
        <location evidence="1">Membrane</location>
        <topology evidence="1">Multi-pass membrane protein</topology>
    </subcellularLocation>
</comment>
<dbReference type="GO" id="GO:0055085">
    <property type="term" value="P:transmembrane transport"/>
    <property type="evidence" value="ECO:0007669"/>
    <property type="project" value="InterPro"/>
</dbReference>
<dbReference type="GO" id="GO:0005886">
    <property type="term" value="C:plasma membrane"/>
    <property type="evidence" value="ECO:0007669"/>
    <property type="project" value="TreeGrafter"/>
</dbReference>
<proteinExistence type="predicted"/>
<feature type="transmembrane region" description="Helical" evidence="7">
    <location>
        <begin position="178"/>
        <end position="199"/>
    </location>
</feature>
<dbReference type="AlphaFoldDB" id="A0A8H9M3E3"/>
<comment type="caution">
    <text evidence="9">The sequence shown here is derived from an EMBL/GenBank/DDBJ whole genome shotgun (WGS) entry which is preliminary data.</text>
</comment>
<organism evidence="9 10">
    <name type="scientific">Paraglaciecola chathamensis</name>
    <dbReference type="NCBI Taxonomy" id="368405"/>
    <lineage>
        <taxon>Bacteria</taxon>
        <taxon>Pseudomonadati</taxon>
        <taxon>Pseudomonadota</taxon>
        <taxon>Gammaproteobacteria</taxon>
        <taxon>Alteromonadales</taxon>
        <taxon>Alteromonadaceae</taxon>
        <taxon>Paraglaciecola</taxon>
    </lineage>
</organism>
<evidence type="ECO:0000256" key="7">
    <source>
        <dbReference type="SAM" id="Phobius"/>
    </source>
</evidence>
<reference evidence="9" key="2">
    <citation type="submission" date="2020-09" db="EMBL/GenBank/DDBJ databases">
        <authorList>
            <person name="Sun Q."/>
            <person name="Kim S."/>
        </authorList>
    </citation>
    <scope>NUCLEOTIDE SEQUENCE</scope>
    <source>
        <strain evidence="9">KCTC 32337</strain>
    </source>
</reference>
<protein>
    <recommendedName>
        <fullName evidence="8">Citrate transporter-like domain-containing protein</fullName>
    </recommendedName>
</protein>
<keyword evidence="3 7" id="KW-0812">Transmembrane</keyword>
<dbReference type="InterPro" id="IPR004680">
    <property type="entry name" value="Cit_transptr-like_dom"/>
</dbReference>
<keyword evidence="6 7" id="KW-0472">Membrane</keyword>
<gene>
    <name evidence="9" type="ORF">GCM10011274_47260</name>
</gene>
<evidence type="ECO:0000256" key="2">
    <source>
        <dbReference type="ARBA" id="ARBA00022448"/>
    </source>
</evidence>
<dbReference type="EMBL" id="BMZC01000029">
    <property type="protein sequence ID" value="GGZ84360.1"/>
    <property type="molecule type" value="Genomic_DNA"/>
</dbReference>
<dbReference type="Pfam" id="PF03600">
    <property type="entry name" value="CitMHS"/>
    <property type="match status" value="1"/>
</dbReference>
<dbReference type="PANTHER" id="PTHR43652">
    <property type="entry name" value="BASIC AMINO ACID ANTIPORTER YFCC-RELATED"/>
    <property type="match status" value="1"/>
</dbReference>
<sequence length="203" mass="21452">MFTLSEQYHANFVFALIAAAALLMASNRVRYDMIAICVVLALILTNILPVNAALAGFGNSVVILIAGLLVVGEMLDRTGVARFVGNWISQNSSSSTTKMLIMLMLASAILSAVMSSTAVVAIFIPIVLRIAKYSNNSPSKLLLPMSYAALVSGMLTLIATPPNLVVSAGLKSQGFEPLSFFSFTLPGLIVLAGLVLYMVSYGV</sequence>
<accession>A0A8H9M3E3</accession>
<evidence type="ECO:0000313" key="9">
    <source>
        <dbReference type="EMBL" id="GGZ84360.1"/>
    </source>
</evidence>
<dbReference type="InterPro" id="IPR051679">
    <property type="entry name" value="DASS-Related_Transporters"/>
</dbReference>
<feature type="transmembrane region" description="Helical" evidence="7">
    <location>
        <begin position="147"/>
        <end position="166"/>
    </location>
</feature>
<feature type="transmembrane region" description="Helical" evidence="7">
    <location>
        <begin position="6"/>
        <end position="24"/>
    </location>
</feature>
<feature type="transmembrane region" description="Helical" evidence="7">
    <location>
        <begin position="31"/>
        <end position="48"/>
    </location>
</feature>
<evidence type="ECO:0000256" key="1">
    <source>
        <dbReference type="ARBA" id="ARBA00004141"/>
    </source>
</evidence>
<keyword evidence="4" id="KW-0677">Repeat</keyword>
<evidence type="ECO:0000256" key="6">
    <source>
        <dbReference type="ARBA" id="ARBA00023136"/>
    </source>
</evidence>
<evidence type="ECO:0000256" key="4">
    <source>
        <dbReference type="ARBA" id="ARBA00022737"/>
    </source>
</evidence>
<evidence type="ECO:0000256" key="3">
    <source>
        <dbReference type="ARBA" id="ARBA00022692"/>
    </source>
</evidence>
<evidence type="ECO:0000256" key="5">
    <source>
        <dbReference type="ARBA" id="ARBA00022989"/>
    </source>
</evidence>
<feature type="domain" description="Citrate transporter-like" evidence="8">
    <location>
        <begin position="22"/>
        <end position="199"/>
    </location>
</feature>
<keyword evidence="5 7" id="KW-1133">Transmembrane helix</keyword>
<dbReference type="PANTHER" id="PTHR43652:SF1">
    <property type="entry name" value="RESPONSE REGULATOR"/>
    <property type="match status" value="1"/>
</dbReference>
<dbReference type="RefSeq" id="WP_008305473.1">
    <property type="nucleotide sequence ID" value="NZ_BMZC01000029.1"/>
</dbReference>